<reference evidence="3" key="1">
    <citation type="submission" date="2023-07" db="EMBL/GenBank/DDBJ databases">
        <title>30 novel species of actinomycetes from the DSMZ collection.</title>
        <authorList>
            <person name="Nouioui I."/>
        </authorList>
    </citation>
    <scope>NUCLEOTIDE SEQUENCE [LARGE SCALE GENOMIC DNA]</scope>
    <source>
        <strain evidence="3">DSM 44917</strain>
    </source>
</reference>
<keyword evidence="3" id="KW-1185">Reference proteome</keyword>
<dbReference type="EMBL" id="JAVREN010000017">
    <property type="protein sequence ID" value="MDT0308023.1"/>
    <property type="molecule type" value="Genomic_DNA"/>
</dbReference>
<gene>
    <name evidence="2" type="ORF">RM780_13755</name>
</gene>
<dbReference type="InterPro" id="IPR006311">
    <property type="entry name" value="TAT_signal"/>
</dbReference>
<protein>
    <submittedName>
        <fullName evidence="2">Alpha/beta fold hydrolase</fullName>
    </submittedName>
</protein>
<sequence>MNRAPTSHRRPRTLRRVLIAAAAGVAALATALTALPAAQAGESGGESGGEEAPRYEVGGLPDALGNFFLSPGAVEGANDWECEPSAEHPEPVVLVHATGVNLGANWAQISPTLANEGHCVYGFNYGMGLLSMFGRIGGLRDVASSAGTLDAFVDRVLEATGAEQVDLVGHSQGGMMPHYYIKRLGGAPLVDDFVAMVPSNHGTTLSGLTTIGETLGLLGLVNGFFDLAGLEGLRDQEVGSEFMEALFADGDTVPGVDYTVITTRNDAVVTPYTNSLLDGPDVTNIELQEQCPDNPVGHVGVAFDGPTVQNIVNALGADDPDFQPACEDFGPSL</sequence>
<dbReference type="GO" id="GO:0016787">
    <property type="term" value="F:hydrolase activity"/>
    <property type="evidence" value="ECO:0007669"/>
    <property type="project" value="UniProtKB-KW"/>
</dbReference>
<feature type="chain" id="PRO_5045685512" evidence="1">
    <location>
        <begin position="41"/>
        <end position="333"/>
    </location>
</feature>
<evidence type="ECO:0000256" key="1">
    <source>
        <dbReference type="SAM" id="SignalP"/>
    </source>
</evidence>
<accession>A0ABU2L9S4</accession>
<dbReference type="InterPro" id="IPR002918">
    <property type="entry name" value="Lipase_EstA/Esterase_EstB"/>
</dbReference>
<dbReference type="PROSITE" id="PS51318">
    <property type="entry name" value="TAT"/>
    <property type="match status" value="1"/>
</dbReference>
<comment type="caution">
    <text evidence="2">The sequence shown here is derived from an EMBL/GenBank/DDBJ whole genome shotgun (WGS) entry which is preliminary data.</text>
</comment>
<name>A0ABU2L9S4_9ACTN</name>
<evidence type="ECO:0000313" key="2">
    <source>
        <dbReference type="EMBL" id="MDT0308023.1"/>
    </source>
</evidence>
<dbReference type="Pfam" id="PF01674">
    <property type="entry name" value="Lipase_2"/>
    <property type="match status" value="1"/>
</dbReference>
<evidence type="ECO:0000313" key="3">
    <source>
        <dbReference type="Proteomes" id="UP001183388"/>
    </source>
</evidence>
<keyword evidence="1" id="KW-0732">Signal</keyword>
<dbReference type="Proteomes" id="UP001183388">
    <property type="component" value="Unassembled WGS sequence"/>
</dbReference>
<dbReference type="RefSeq" id="WP_311630975.1">
    <property type="nucleotide sequence ID" value="NZ_JAVREN010000017.1"/>
</dbReference>
<dbReference type="SUPFAM" id="SSF53474">
    <property type="entry name" value="alpha/beta-Hydrolases"/>
    <property type="match status" value="1"/>
</dbReference>
<dbReference type="PANTHER" id="PTHR32015">
    <property type="entry name" value="FASTING INDUCED LIPASE"/>
    <property type="match status" value="1"/>
</dbReference>
<dbReference type="PANTHER" id="PTHR32015:SF1">
    <property type="entry name" value="LIPASE"/>
    <property type="match status" value="1"/>
</dbReference>
<keyword evidence="2" id="KW-0378">Hydrolase</keyword>
<organism evidence="2 3">
    <name type="scientific">Streptomyces boetiae</name>
    <dbReference type="NCBI Taxonomy" id="3075541"/>
    <lineage>
        <taxon>Bacteria</taxon>
        <taxon>Bacillati</taxon>
        <taxon>Actinomycetota</taxon>
        <taxon>Actinomycetes</taxon>
        <taxon>Kitasatosporales</taxon>
        <taxon>Streptomycetaceae</taxon>
        <taxon>Streptomyces</taxon>
    </lineage>
</organism>
<dbReference type="InterPro" id="IPR029058">
    <property type="entry name" value="AB_hydrolase_fold"/>
</dbReference>
<dbReference type="Gene3D" id="3.40.50.1820">
    <property type="entry name" value="alpha/beta hydrolase"/>
    <property type="match status" value="1"/>
</dbReference>
<proteinExistence type="predicted"/>
<feature type="signal peptide" evidence="1">
    <location>
        <begin position="1"/>
        <end position="40"/>
    </location>
</feature>